<dbReference type="Proteomes" id="UP000228874">
    <property type="component" value="Unassembled WGS sequence"/>
</dbReference>
<dbReference type="NCBIfam" id="NF003239">
    <property type="entry name" value="PRK04199.1-4"/>
    <property type="match status" value="1"/>
</dbReference>
<dbReference type="Proteomes" id="UP000231449">
    <property type="component" value="Unassembled WGS sequence"/>
</dbReference>
<sequence>MVKLRRNKTTRTLKRAYTRTARKVAGKSYIKKVPATQVHRYEFGGLKGEKECTKIVLYVRDPCVIRTNSIEAARKVIVGFFDKVFLSEKNKAHHHIKILRYAHHIVRQHIFASGAGADRISQGMSHSFGKSGCVAIRFKSKNKPLIAIWISATPIQEEKIIKAIKCVRKKIGAQTYVQVERGLFKIGDIR</sequence>
<organism evidence="4 8">
    <name type="scientific">Huberarchaeum crystalense</name>
    <dbReference type="NCBI Taxonomy" id="2014257"/>
    <lineage>
        <taxon>Archaea</taxon>
        <taxon>Candidatus Huberarchaeota</taxon>
        <taxon>Candidatus Huberarchaeia</taxon>
        <taxon>Candidatus Huberarchaeales</taxon>
        <taxon>Candidatus Huberarchaeaceae</taxon>
        <taxon>Candidatus Huberarchaeum</taxon>
    </lineage>
</organism>
<gene>
    <name evidence="4" type="ORF">COS45_01535</name>
    <name evidence="6" type="ORF">COY63_01085</name>
    <name evidence="5" type="ORF">COZ66_00030</name>
</gene>
<dbReference type="GO" id="GO:0003735">
    <property type="term" value="F:structural constituent of ribosome"/>
    <property type="evidence" value="ECO:0007669"/>
    <property type="project" value="InterPro"/>
</dbReference>
<evidence type="ECO:0000313" key="5">
    <source>
        <dbReference type="EMBL" id="PIX28318.1"/>
    </source>
</evidence>
<evidence type="ECO:0000256" key="2">
    <source>
        <dbReference type="ARBA" id="ARBA00022980"/>
    </source>
</evidence>
<dbReference type="GO" id="GO:0006412">
    <property type="term" value="P:translation"/>
    <property type="evidence" value="ECO:0007669"/>
    <property type="project" value="InterPro"/>
</dbReference>
<dbReference type="EMBL" id="PFIH01000002">
    <property type="protein sequence ID" value="PIX28318.1"/>
    <property type="molecule type" value="Genomic_DNA"/>
</dbReference>
<dbReference type="GO" id="GO:1990904">
    <property type="term" value="C:ribonucleoprotein complex"/>
    <property type="evidence" value="ECO:0007669"/>
    <property type="project" value="UniProtKB-KW"/>
</dbReference>
<dbReference type="Pfam" id="PF00252">
    <property type="entry name" value="Ribosomal_L16"/>
    <property type="match status" value="1"/>
</dbReference>
<evidence type="ECO:0000313" key="6">
    <source>
        <dbReference type="EMBL" id="PIY99869.1"/>
    </source>
</evidence>
<accession>A0A2H9P8Q9</accession>
<accession>A0A2H9N342</accession>
<evidence type="ECO:0000313" key="4">
    <source>
        <dbReference type="EMBL" id="PIV13690.1"/>
    </source>
</evidence>
<dbReference type="AlphaFoldDB" id="A0A2H9M313"/>
<dbReference type="InterPro" id="IPR047873">
    <property type="entry name" value="Ribosomal_uL16"/>
</dbReference>
<evidence type="ECO:0000313" key="8">
    <source>
        <dbReference type="Proteomes" id="UP000230713"/>
    </source>
</evidence>
<comment type="caution">
    <text evidence="4">The sequence shown here is derived from an EMBL/GenBank/DDBJ whole genome shotgun (WGS) entry which is preliminary data.</text>
</comment>
<keyword evidence="3" id="KW-0687">Ribonucleoprotein</keyword>
<dbReference type="Gene3D" id="3.90.1170.10">
    <property type="entry name" value="Ribosomal protein L10e/L16"/>
    <property type="match status" value="1"/>
</dbReference>
<proteinExistence type="inferred from homology"/>
<accession>A0A2H9M313</accession>
<comment type="similarity">
    <text evidence="1">Belongs to the universal ribosomal protein uL16 family.</text>
</comment>
<dbReference type="Proteomes" id="UP000230713">
    <property type="component" value="Unassembled WGS sequence"/>
</dbReference>
<reference evidence="4" key="2">
    <citation type="submission" date="2017-09" db="EMBL/GenBank/DDBJ databases">
        <title>Depth-based differentiation of microbial function through sediment-hosted aquifers and enrichment of novel symbionts in the deep terrestrial subsurface.</title>
        <authorList>
            <person name="Probst A.J."/>
            <person name="Ladd B."/>
            <person name="Jarett J.K."/>
            <person name="Geller-Mcgrath D.E."/>
            <person name="Sieber C.M."/>
            <person name="Emerson J.B."/>
            <person name="Anantharaman K."/>
            <person name="Thomas B.C."/>
            <person name="Malmstrom R."/>
            <person name="Stieglmeier M."/>
            <person name="Klingl A."/>
            <person name="Woyke T."/>
            <person name="Ryan C.M."/>
            <person name="Banfield J.F."/>
        </authorList>
    </citation>
    <scope>NUCLEOTIDE SEQUENCE [LARGE SCALE GENOMIC DNA]</scope>
    <source>
        <strain evidence="4">CG03_land_8_20_14_0_80_31_114</strain>
        <strain evidence="6">CG_4_10_14_0_8_um_filter_31_133</strain>
        <strain evidence="5">CG_4_8_14_3_um_filter</strain>
    </source>
</reference>
<dbReference type="GO" id="GO:0005840">
    <property type="term" value="C:ribosome"/>
    <property type="evidence" value="ECO:0007669"/>
    <property type="project" value="UniProtKB-KW"/>
</dbReference>
<keyword evidence="2" id="KW-0689">Ribosomal protein</keyword>
<evidence type="ECO:0000256" key="3">
    <source>
        <dbReference type="ARBA" id="ARBA00023274"/>
    </source>
</evidence>
<evidence type="ECO:0000256" key="1">
    <source>
        <dbReference type="ARBA" id="ARBA00008931"/>
    </source>
</evidence>
<protein>
    <submittedName>
        <fullName evidence="4">Uncharacterized protein</fullName>
    </submittedName>
</protein>
<dbReference type="InterPro" id="IPR036920">
    <property type="entry name" value="Ribosomal_uL16_sf"/>
</dbReference>
<name>A0A2H9M313_HUBC1</name>
<reference evidence="7 8" key="1">
    <citation type="submission" date="2017-09" db="EMBL/GenBank/DDBJ databases">
        <title>Depth-based differentiation of microbial function through sediment-hosted aquifers and enrichment of novel symbionts in the deep terrestrial subsurface.</title>
        <authorList>
            <person name="Probst A.J."/>
            <person name="Ladd B."/>
            <person name="Jarett J.K."/>
            <person name="Geller-Mcgrath D.E."/>
            <person name="Sieber C.M.K."/>
            <person name="Emerson J.B."/>
            <person name="Anantharaman K."/>
            <person name="Thomas B.C."/>
            <person name="Malmstrom R."/>
            <person name="Stieglmeier M."/>
            <person name="Klingl A."/>
            <person name="Woyke T."/>
            <person name="Ryan C.M."/>
            <person name="Banfield J.F."/>
        </authorList>
    </citation>
    <scope>NUCLEOTIDE SEQUENCE [LARGE SCALE GENOMIC DNA]</scope>
</reference>
<dbReference type="EMBL" id="PFMG01000025">
    <property type="protein sequence ID" value="PIY99869.1"/>
    <property type="molecule type" value="Genomic_DNA"/>
</dbReference>
<evidence type="ECO:0000313" key="7">
    <source>
        <dbReference type="Proteomes" id="UP000228874"/>
    </source>
</evidence>
<dbReference type="SUPFAM" id="SSF54686">
    <property type="entry name" value="Ribosomal protein L16p/L10e"/>
    <property type="match status" value="1"/>
</dbReference>
<dbReference type="EMBL" id="PEUT01000037">
    <property type="protein sequence ID" value="PIV13690.1"/>
    <property type="molecule type" value="Genomic_DNA"/>
</dbReference>